<sequence length="78" mass="8585">MESQLRNDMGITFPRVIALLAGDSKTVQSQLQEDFLAKLGEEGTTLLSNSTFVAKLSTFNMLRQASKGEAWFKTSGEI</sequence>
<gene>
    <name evidence="1" type="ORF">Prudu_000267</name>
</gene>
<organism evidence="1">
    <name type="scientific">Prunus dulcis</name>
    <name type="common">Almond</name>
    <name type="synonym">Amygdalus dulcis</name>
    <dbReference type="NCBI Taxonomy" id="3755"/>
    <lineage>
        <taxon>Eukaryota</taxon>
        <taxon>Viridiplantae</taxon>
        <taxon>Streptophyta</taxon>
        <taxon>Embryophyta</taxon>
        <taxon>Tracheophyta</taxon>
        <taxon>Spermatophyta</taxon>
        <taxon>Magnoliopsida</taxon>
        <taxon>eudicotyledons</taxon>
        <taxon>Gunneridae</taxon>
        <taxon>Pentapetalae</taxon>
        <taxon>rosids</taxon>
        <taxon>fabids</taxon>
        <taxon>Rosales</taxon>
        <taxon>Rosaceae</taxon>
        <taxon>Amygdaloideae</taxon>
        <taxon>Amygdaleae</taxon>
        <taxon>Prunus</taxon>
    </lineage>
</organism>
<dbReference type="AlphaFoldDB" id="A0A4Y1QL03"/>
<evidence type="ECO:0000313" key="1">
    <source>
        <dbReference type="EMBL" id="BBG92509.1"/>
    </source>
</evidence>
<accession>A0A4Y1QL03</accession>
<name>A0A4Y1QL03_PRUDU</name>
<dbReference type="EMBL" id="AP019297">
    <property type="protein sequence ID" value="BBG92509.1"/>
    <property type="molecule type" value="Genomic_DNA"/>
</dbReference>
<protein>
    <submittedName>
        <fullName evidence="1">Uncharacterized protein</fullName>
    </submittedName>
</protein>
<proteinExistence type="predicted"/>
<reference evidence="1" key="1">
    <citation type="journal article" date="2019" name="Science">
        <title>Mutation of a bHLH transcription factor allowed almond domestication.</title>
        <authorList>
            <person name="Sanchez-Perez R."/>
            <person name="Pavan S."/>
            <person name="Mazzeo R."/>
            <person name="Moldovan C."/>
            <person name="Aiese Cigliano R."/>
            <person name="Del Cueto J."/>
            <person name="Ricciardi F."/>
            <person name="Lotti C."/>
            <person name="Ricciardi L."/>
            <person name="Dicenta F."/>
            <person name="Lopez-Marques R.L."/>
            <person name="Lindberg Moller B."/>
        </authorList>
    </citation>
    <scope>NUCLEOTIDE SEQUENCE</scope>
</reference>